<gene>
    <name evidence="2" type="ORF">FB567DRAFT_146430</name>
</gene>
<proteinExistence type="predicted"/>
<evidence type="ECO:0000259" key="1">
    <source>
        <dbReference type="Pfam" id="PF06985"/>
    </source>
</evidence>
<comment type="caution">
    <text evidence="2">The sequence shown here is derived from an EMBL/GenBank/DDBJ whole genome shotgun (WGS) entry which is preliminary data.</text>
</comment>
<dbReference type="Proteomes" id="UP000813461">
    <property type="component" value="Unassembled WGS sequence"/>
</dbReference>
<protein>
    <submittedName>
        <fullName evidence="2">Heterokaryon incompatibility protein-domain-containing protein</fullName>
    </submittedName>
</protein>
<accession>A0A8K0QXN5</accession>
<dbReference type="PANTHER" id="PTHR24148">
    <property type="entry name" value="ANKYRIN REPEAT DOMAIN-CONTAINING PROTEIN 39 HOMOLOG-RELATED"/>
    <property type="match status" value="1"/>
</dbReference>
<dbReference type="Pfam" id="PF06985">
    <property type="entry name" value="HET"/>
    <property type="match status" value="1"/>
</dbReference>
<dbReference type="OrthoDB" id="2157530at2759"/>
<dbReference type="InterPro" id="IPR010730">
    <property type="entry name" value="HET"/>
</dbReference>
<reference evidence="2" key="1">
    <citation type="journal article" date="2021" name="Nat. Commun.">
        <title>Genetic determinants of endophytism in the Arabidopsis root mycobiome.</title>
        <authorList>
            <person name="Mesny F."/>
            <person name="Miyauchi S."/>
            <person name="Thiergart T."/>
            <person name="Pickel B."/>
            <person name="Atanasova L."/>
            <person name="Karlsson M."/>
            <person name="Huettel B."/>
            <person name="Barry K.W."/>
            <person name="Haridas S."/>
            <person name="Chen C."/>
            <person name="Bauer D."/>
            <person name="Andreopoulos W."/>
            <person name="Pangilinan J."/>
            <person name="LaButti K."/>
            <person name="Riley R."/>
            <person name="Lipzen A."/>
            <person name="Clum A."/>
            <person name="Drula E."/>
            <person name="Henrissat B."/>
            <person name="Kohler A."/>
            <person name="Grigoriev I.V."/>
            <person name="Martin F.M."/>
            <person name="Hacquard S."/>
        </authorList>
    </citation>
    <scope>NUCLEOTIDE SEQUENCE</scope>
    <source>
        <strain evidence="2">MPI-SDFR-AT-0120</strain>
    </source>
</reference>
<organism evidence="2 3">
    <name type="scientific">Paraphoma chrysanthemicola</name>
    <dbReference type="NCBI Taxonomy" id="798071"/>
    <lineage>
        <taxon>Eukaryota</taxon>
        <taxon>Fungi</taxon>
        <taxon>Dikarya</taxon>
        <taxon>Ascomycota</taxon>
        <taxon>Pezizomycotina</taxon>
        <taxon>Dothideomycetes</taxon>
        <taxon>Pleosporomycetidae</taxon>
        <taxon>Pleosporales</taxon>
        <taxon>Pleosporineae</taxon>
        <taxon>Phaeosphaeriaceae</taxon>
        <taxon>Paraphoma</taxon>
    </lineage>
</organism>
<evidence type="ECO:0000313" key="2">
    <source>
        <dbReference type="EMBL" id="KAH7077254.1"/>
    </source>
</evidence>
<evidence type="ECO:0000313" key="3">
    <source>
        <dbReference type="Proteomes" id="UP000813461"/>
    </source>
</evidence>
<dbReference type="EMBL" id="JAGMVJ010000018">
    <property type="protein sequence ID" value="KAH7077254.1"/>
    <property type="molecule type" value="Genomic_DNA"/>
</dbReference>
<name>A0A8K0QXN5_9PLEO</name>
<keyword evidence="3" id="KW-1185">Reference proteome</keyword>
<sequence>MKSSSTISVWALEPIATLHSVTVELGAYPVRNQHYWMDQICINQQDMAEKGKQVANMGDIYRRAKAVFACVGAHADDSQFILDTIKGLDMDEFETLPNDSPCVLRQGLIHQHLERKGQPDKNFERTRSALEKFAIRPYWTRLWILQEIFLSSATVVLCGDDSVSIDHLSEFWDIAKYYNIVGTSSHSRAPPETIQHVLRRSGKKSMSLPDALRLCVDLGCVDRRDTVYGIRAMVHWAANLGPPDVDYKINTSDLYMKISRYLNNEDFSIGNHKTQIPDLYMIRDIFNISKDDDRFKVRGRALASHRLLYKALYGTNIDGATVRDILQHWVDADNSQIELPAADLIYAWQTALQPRPKNQTFNEFAKEWKRDPRAHILDEESSYSWRGMPVEDASKRFASTRLTGLRPS</sequence>
<dbReference type="PANTHER" id="PTHR24148:SF73">
    <property type="entry name" value="HET DOMAIN PROTEIN (AFU_ORTHOLOGUE AFUA_8G01020)"/>
    <property type="match status" value="1"/>
</dbReference>
<dbReference type="AlphaFoldDB" id="A0A8K0QXN5"/>
<dbReference type="InterPro" id="IPR052895">
    <property type="entry name" value="HetReg/Transcr_Mod"/>
</dbReference>
<feature type="domain" description="Heterokaryon incompatibility" evidence="1">
    <location>
        <begin position="33"/>
        <end position="147"/>
    </location>
</feature>